<comment type="similarity">
    <text evidence="2">Belongs to the TM2 family.</text>
</comment>
<dbReference type="EnsemblMetazoa" id="XM_030976799">
    <property type="protein sequence ID" value="XP_030832659"/>
    <property type="gene ID" value="LOC105436412"/>
</dbReference>
<evidence type="ECO:0000256" key="6">
    <source>
        <dbReference type="ARBA" id="ARBA00023136"/>
    </source>
</evidence>
<dbReference type="PANTHER" id="PTHR21016:SF7">
    <property type="entry name" value="TM2 DOMAIN-CONTAINING PROTEIN 3"/>
    <property type="match status" value="1"/>
</dbReference>
<dbReference type="CTD" id="80213"/>
<evidence type="ECO:0000256" key="4">
    <source>
        <dbReference type="ARBA" id="ARBA00022729"/>
    </source>
</evidence>
<dbReference type="FunCoup" id="A0A7M7N825">
    <property type="interactions" value="695"/>
</dbReference>
<reference evidence="12" key="2">
    <citation type="submission" date="2021-01" db="UniProtKB">
        <authorList>
            <consortium name="EnsemblMetazoa"/>
        </authorList>
    </citation>
    <scope>IDENTIFICATION</scope>
</reference>
<feature type="domain" description="TM2" evidence="11">
    <location>
        <begin position="252"/>
        <end position="298"/>
    </location>
</feature>
<keyword evidence="3 9" id="KW-0812">Transmembrane</keyword>
<dbReference type="OrthoDB" id="10257855at2759"/>
<sequence length="316" mass="34022">MDCKSLCIVILIILPFCIHCQDGTSLGTGGQDPATPAQTMAAVVQENVTKTTTTPKPDTNRTSSPATQAPGSANASTSTSGPTKNETSPVTTLANGEPDEELPTEDTVTDDPTATVGLDDDSITTTAQPTKPSVPAYYELCPSGLPCEMLGAQCLNCSMDTSCVYGREYNTTCYPNQGLDCVGSLPVERSYQCRYCYQTETWQQSCTPANNCHVYACPKQYIKVNCTVDEDVFCLGSRNFHRRKPCNWTSGSKWSTALILSITLGGFGADRFYLGYWQSGLGKLFSFGGAGVWTLIDVLLIAVGYITPSDGSHYIY</sequence>
<feature type="signal peptide" evidence="10">
    <location>
        <begin position="1"/>
        <end position="20"/>
    </location>
</feature>
<keyword evidence="6 9" id="KW-0472">Membrane</keyword>
<dbReference type="InterPro" id="IPR007829">
    <property type="entry name" value="TM2"/>
</dbReference>
<dbReference type="AlphaFoldDB" id="A0A7M7N825"/>
<evidence type="ECO:0000256" key="7">
    <source>
        <dbReference type="ARBA" id="ARBA00023180"/>
    </source>
</evidence>
<evidence type="ECO:0000313" key="13">
    <source>
        <dbReference type="Proteomes" id="UP000007110"/>
    </source>
</evidence>
<dbReference type="InterPro" id="IPR009030">
    <property type="entry name" value="Growth_fac_rcpt_cys_sf"/>
</dbReference>
<evidence type="ECO:0000256" key="5">
    <source>
        <dbReference type="ARBA" id="ARBA00022989"/>
    </source>
</evidence>
<dbReference type="InterPro" id="IPR050932">
    <property type="entry name" value="TM2D1-3-like"/>
</dbReference>
<comment type="subcellular location">
    <subcellularLocation>
        <location evidence="1">Membrane</location>
        <topology evidence="1">Multi-pass membrane protein</topology>
    </subcellularLocation>
</comment>
<evidence type="ECO:0000256" key="10">
    <source>
        <dbReference type="SAM" id="SignalP"/>
    </source>
</evidence>
<reference evidence="13" key="1">
    <citation type="submission" date="2015-02" db="EMBL/GenBank/DDBJ databases">
        <title>Genome sequencing for Strongylocentrotus purpuratus.</title>
        <authorList>
            <person name="Murali S."/>
            <person name="Liu Y."/>
            <person name="Vee V."/>
            <person name="English A."/>
            <person name="Wang M."/>
            <person name="Skinner E."/>
            <person name="Han Y."/>
            <person name="Muzny D.M."/>
            <person name="Worley K.C."/>
            <person name="Gibbs R.A."/>
        </authorList>
    </citation>
    <scope>NUCLEOTIDE SEQUENCE</scope>
</reference>
<dbReference type="PANTHER" id="PTHR21016">
    <property type="entry name" value="BETA-AMYLOID BINDING PROTEIN-RELATED"/>
    <property type="match status" value="1"/>
</dbReference>
<evidence type="ECO:0000256" key="1">
    <source>
        <dbReference type="ARBA" id="ARBA00004141"/>
    </source>
</evidence>
<feature type="compositionally biased region" description="Acidic residues" evidence="8">
    <location>
        <begin position="97"/>
        <end position="109"/>
    </location>
</feature>
<evidence type="ECO:0000256" key="3">
    <source>
        <dbReference type="ARBA" id="ARBA00022692"/>
    </source>
</evidence>
<dbReference type="OMA" id="PANNCHV"/>
<feature type="chain" id="PRO_5029534483" description="TM2 domain-containing protein" evidence="10">
    <location>
        <begin position="21"/>
        <end position="316"/>
    </location>
</feature>
<accession>A0A7M7N825</accession>
<feature type="transmembrane region" description="Helical" evidence="9">
    <location>
        <begin position="285"/>
        <end position="306"/>
    </location>
</feature>
<dbReference type="Proteomes" id="UP000007110">
    <property type="component" value="Unassembled WGS sequence"/>
</dbReference>
<protein>
    <recommendedName>
        <fullName evidence="11">TM2 domain-containing protein</fullName>
    </recommendedName>
</protein>
<dbReference type="RefSeq" id="XP_030832659.1">
    <property type="nucleotide sequence ID" value="XM_030976799.1"/>
</dbReference>
<keyword evidence="5 9" id="KW-1133">Transmembrane helix</keyword>
<dbReference type="GeneID" id="105436412"/>
<feature type="region of interest" description="Disordered" evidence="8">
    <location>
        <begin position="50"/>
        <end position="130"/>
    </location>
</feature>
<evidence type="ECO:0000256" key="2">
    <source>
        <dbReference type="ARBA" id="ARBA00008284"/>
    </source>
</evidence>
<name>A0A7M7N825_STRPU</name>
<dbReference type="Pfam" id="PF05154">
    <property type="entry name" value="TM2"/>
    <property type="match status" value="1"/>
</dbReference>
<evidence type="ECO:0000256" key="8">
    <source>
        <dbReference type="SAM" id="MobiDB-lite"/>
    </source>
</evidence>
<evidence type="ECO:0000259" key="11">
    <source>
        <dbReference type="Pfam" id="PF05154"/>
    </source>
</evidence>
<feature type="transmembrane region" description="Helical" evidence="9">
    <location>
        <begin position="254"/>
        <end position="273"/>
    </location>
</feature>
<organism evidence="12 13">
    <name type="scientific">Strongylocentrotus purpuratus</name>
    <name type="common">Purple sea urchin</name>
    <dbReference type="NCBI Taxonomy" id="7668"/>
    <lineage>
        <taxon>Eukaryota</taxon>
        <taxon>Metazoa</taxon>
        <taxon>Echinodermata</taxon>
        <taxon>Eleutherozoa</taxon>
        <taxon>Echinozoa</taxon>
        <taxon>Echinoidea</taxon>
        <taxon>Euechinoidea</taxon>
        <taxon>Echinacea</taxon>
        <taxon>Camarodonta</taxon>
        <taxon>Echinidea</taxon>
        <taxon>Strongylocentrotidae</taxon>
        <taxon>Strongylocentrotus</taxon>
    </lineage>
</organism>
<dbReference type="GO" id="GO:0016020">
    <property type="term" value="C:membrane"/>
    <property type="evidence" value="ECO:0007669"/>
    <property type="project" value="UniProtKB-SubCell"/>
</dbReference>
<dbReference type="KEGG" id="spu:105436412"/>
<proteinExistence type="inferred from homology"/>
<feature type="compositionally biased region" description="Polar residues" evidence="8">
    <location>
        <begin position="60"/>
        <end position="94"/>
    </location>
</feature>
<keyword evidence="13" id="KW-1185">Reference proteome</keyword>
<evidence type="ECO:0000313" key="12">
    <source>
        <dbReference type="EnsemblMetazoa" id="XP_030832659"/>
    </source>
</evidence>
<keyword evidence="4 10" id="KW-0732">Signal</keyword>
<dbReference type="InParanoid" id="A0A7M7N825"/>
<keyword evidence="7" id="KW-0325">Glycoprotein</keyword>
<dbReference type="SUPFAM" id="SSF57184">
    <property type="entry name" value="Growth factor receptor domain"/>
    <property type="match status" value="1"/>
</dbReference>
<evidence type="ECO:0000256" key="9">
    <source>
        <dbReference type="SAM" id="Phobius"/>
    </source>
</evidence>